<protein>
    <submittedName>
        <fullName evidence="3">Xanthine dehydrogenase accessory factor</fullName>
    </submittedName>
</protein>
<feature type="domain" description="XdhC- CoxI" evidence="1">
    <location>
        <begin position="255"/>
        <end position="321"/>
    </location>
</feature>
<dbReference type="InterPro" id="IPR027051">
    <property type="entry name" value="XdhC_Rossmann_dom"/>
</dbReference>
<evidence type="ECO:0000313" key="3">
    <source>
        <dbReference type="EMBL" id="SHI73251.1"/>
    </source>
</evidence>
<gene>
    <name evidence="3" type="ORF">SAMN02745163_00745</name>
</gene>
<dbReference type="PANTHER" id="PTHR30388:SF6">
    <property type="entry name" value="XANTHINE DEHYDROGENASE SUBUNIT A-RELATED"/>
    <property type="match status" value="1"/>
</dbReference>
<evidence type="ECO:0000259" key="2">
    <source>
        <dbReference type="Pfam" id="PF13478"/>
    </source>
</evidence>
<accession>A0A1M6DJE4</accession>
<evidence type="ECO:0000259" key="1">
    <source>
        <dbReference type="Pfam" id="PF02625"/>
    </source>
</evidence>
<dbReference type="OrthoDB" id="9773039at2"/>
<keyword evidence="4" id="KW-1185">Reference proteome</keyword>
<dbReference type="PANTHER" id="PTHR30388">
    <property type="entry name" value="ALDEHYDE OXIDOREDUCTASE MOLYBDENUM COFACTOR ASSEMBLY PROTEIN"/>
    <property type="match status" value="1"/>
</dbReference>
<dbReference type="Proteomes" id="UP000184310">
    <property type="component" value="Unassembled WGS sequence"/>
</dbReference>
<dbReference type="AlphaFoldDB" id="A0A1M6DJE4"/>
<feature type="domain" description="XdhC Rossmann" evidence="2">
    <location>
        <begin position="92"/>
        <end position="234"/>
    </location>
</feature>
<dbReference type="Pfam" id="PF13478">
    <property type="entry name" value="XdhC_C"/>
    <property type="match status" value="1"/>
</dbReference>
<name>A0A1M6DJE4_9CLOT</name>
<dbReference type="InterPro" id="IPR003777">
    <property type="entry name" value="XdhC_CoxI"/>
</dbReference>
<proteinExistence type="predicted"/>
<dbReference type="InterPro" id="IPR052698">
    <property type="entry name" value="MoCofactor_Util/Proc"/>
</dbReference>
<dbReference type="STRING" id="1121302.SAMN02745163_00745"/>
<dbReference type="Pfam" id="PF02625">
    <property type="entry name" value="XdhC_CoxI"/>
    <property type="match status" value="1"/>
</dbReference>
<dbReference type="RefSeq" id="WP_072985324.1">
    <property type="nucleotide sequence ID" value="NZ_FQZB01000004.1"/>
</dbReference>
<sequence length="346" mass="38704">MKRNFYRNLFDILNLNGEAFVVTVIKGAYNGSSVIGQKLLKSKEKIFIENENIKDFWDRNLSNVDFTKGTYILALENEIELFIEHIIGQLDLVICGGGHIALPLCKMAKMIGFNITIIDDREGFVNKNRFPMADNILCKNFDEAFREIKFNRNIYFVLVTKGHKDDKKCLEIILKNDFHYVGMLGSKGKIAYVINSMLENGYTKEDVDKVHTPIGLEIGANTPAEIAISILGEIIKVKNESPIINIENDIFDGILERDEPKILATIIEKHGSGPRGVGTKMLINKNKSFIGTVGGGKVENAVYEKALELIESKKSILKQYDLSNSVSAKLGMACGGSIKVLFEFIE</sequence>
<dbReference type="Gene3D" id="3.40.50.720">
    <property type="entry name" value="NAD(P)-binding Rossmann-like Domain"/>
    <property type="match status" value="1"/>
</dbReference>
<evidence type="ECO:0000313" key="4">
    <source>
        <dbReference type="Proteomes" id="UP000184310"/>
    </source>
</evidence>
<dbReference type="EMBL" id="FQZB01000004">
    <property type="protein sequence ID" value="SHI73251.1"/>
    <property type="molecule type" value="Genomic_DNA"/>
</dbReference>
<organism evidence="3 4">
    <name type="scientific">Clostridium cavendishii DSM 21758</name>
    <dbReference type="NCBI Taxonomy" id="1121302"/>
    <lineage>
        <taxon>Bacteria</taxon>
        <taxon>Bacillati</taxon>
        <taxon>Bacillota</taxon>
        <taxon>Clostridia</taxon>
        <taxon>Eubacteriales</taxon>
        <taxon>Clostridiaceae</taxon>
        <taxon>Clostridium</taxon>
    </lineage>
</organism>
<reference evidence="3 4" key="1">
    <citation type="submission" date="2016-11" db="EMBL/GenBank/DDBJ databases">
        <authorList>
            <person name="Jaros S."/>
            <person name="Januszkiewicz K."/>
            <person name="Wedrychowicz H."/>
        </authorList>
    </citation>
    <scope>NUCLEOTIDE SEQUENCE [LARGE SCALE GENOMIC DNA]</scope>
    <source>
        <strain evidence="3 4">DSM 21758</strain>
    </source>
</reference>